<keyword evidence="2" id="KW-1185">Reference proteome</keyword>
<name>A0ABR3SDA9_9PEZI</name>
<comment type="caution">
    <text evidence="1">The sequence shown here is derived from an EMBL/GenBank/DDBJ whole genome shotgun (WGS) entry which is preliminary data.</text>
</comment>
<gene>
    <name evidence="1" type="ORF">SLS56_010867</name>
</gene>
<reference evidence="1 2" key="1">
    <citation type="submission" date="2024-02" db="EMBL/GenBank/DDBJ databases">
        <title>De novo assembly and annotation of 12 fungi associated with fruit tree decline syndrome in Ontario, Canada.</title>
        <authorList>
            <person name="Sulman M."/>
            <person name="Ellouze W."/>
            <person name="Ilyukhin E."/>
        </authorList>
    </citation>
    <scope>NUCLEOTIDE SEQUENCE [LARGE SCALE GENOMIC DNA]</scope>
    <source>
        <strain evidence="1 2">M1-105</strain>
    </source>
</reference>
<sequence length="132" mass="14955">MSAQLKSLGDWVDELFSDIFFQPDDAFALKAYEERVDPSLIVRINHDRFTFDQYKEAVKNGRTTSEFSPQSTSQILKWDDSEKKGGAVAQLFKFTVKSKETGQETPATSVILSVVRWIGGKRVLTEMTEVNV</sequence>
<evidence type="ECO:0000313" key="1">
    <source>
        <dbReference type="EMBL" id="KAL1617731.1"/>
    </source>
</evidence>
<protein>
    <submittedName>
        <fullName evidence="1">Uncharacterized protein</fullName>
    </submittedName>
</protein>
<dbReference type="Proteomes" id="UP001521116">
    <property type="component" value="Unassembled WGS sequence"/>
</dbReference>
<organism evidence="1 2">
    <name type="scientific">Neofusicoccum ribis</name>
    <dbReference type="NCBI Taxonomy" id="45134"/>
    <lineage>
        <taxon>Eukaryota</taxon>
        <taxon>Fungi</taxon>
        <taxon>Dikarya</taxon>
        <taxon>Ascomycota</taxon>
        <taxon>Pezizomycotina</taxon>
        <taxon>Dothideomycetes</taxon>
        <taxon>Dothideomycetes incertae sedis</taxon>
        <taxon>Botryosphaeriales</taxon>
        <taxon>Botryosphaeriaceae</taxon>
        <taxon>Neofusicoccum</taxon>
    </lineage>
</organism>
<dbReference type="EMBL" id="JAJVDC020000225">
    <property type="protein sequence ID" value="KAL1617731.1"/>
    <property type="molecule type" value="Genomic_DNA"/>
</dbReference>
<proteinExistence type="predicted"/>
<evidence type="ECO:0000313" key="2">
    <source>
        <dbReference type="Proteomes" id="UP001521116"/>
    </source>
</evidence>
<accession>A0ABR3SDA9</accession>